<evidence type="ECO:0000256" key="3">
    <source>
        <dbReference type="ARBA" id="ARBA00022801"/>
    </source>
</evidence>
<dbReference type="InterPro" id="IPR001567">
    <property type="entry name" value="Pept_M3A_M3B_dom"/>
</dbReference>
<evidence type="ECO:0000256" key="5">
    <source>
        <dbReference type="ARBA" id="ARBA00023049"/>
    </source>
</evidence>
<evidence type="ECO:0000259" key="8">
    <source>
        <dbReference type="Pfam" id="PF08439"/>
    </source>
</evidence>
<dbReference type="RefSeq" id="WP_125559522.1">
    <property type="nucleotide sequence ID" value="NZ_RBVX01000029.1"/>
</dbReference>
<dbReference type="PANTHER" id="PTHR11804:SF84">
    <property type="entry name" value="SACCHAROLYSIN"/>
    <property type="match status" value="1"/>
</dbReference>
<dbReference type="GO" id="GO:0004222">
    <property type="term" value="F:metalloendopeptidase activity"/>
    <property type="evidence" value="ECO:0007669"/>
    <property type="project" value="UniProtKB-UniRule"/>
</dbReference>
<keyword evidence="1 6" id="KW-0645">Protease</keyword>
<dbReference type="InterPro" id="IPR004438">
    <property type="entry name" value="Peptidase_M3B"/>
</dbReference>
<dbReference type="OrthoDB" id="9766487at2"/>
<accession>A0A428MY56</accession>
<evidence type="ECO:0000256" key="2">
    <source>
        <dbReference type="ARBA" id="ARBA00022723"/>
    </source>
</evidence>
<dbReference type="Gene3D" id="1.10.287.830">
    <property type="entry name" value="putative peptidase helix hairpin domain like"/>
    <property type="match status" value="1"/>
</dbReference>
<comment type="caution">
    <text evidence="9">The sequence shown here is derived from an EMBL/GenBank/DDBJ whole genome shotgun (WGS) entry which is preliminary data.</text>
</comment>
<evidence type="ECO:0000256" key="1">
    <source>
        <dbReference type="ARBA" id="ARBA00022670"/>
    </source>
</evidence>
<dbReference type="GO" id="GO:0046872">
    <property type="term" value="F:metal ion binding"/>
    <property type="evidence" value="ECO:0007669"/>
    <property type="project" value="UniProtKB-UniRule"/>
</dbReference>
<dbReference type="InterPro" id="IPR045090">
    <property type="entry name" value="Pept_M3A_M3B"/>
</dbReference>
<name>A0A428MY56_9BACI</name>
<dbReference type="Pfam" id="PF01432">
    <property type="entry name" value="Peptidase_M3"/>
    <property type="match status" value="1"/>
</dbReference>
<reference evidence="9 10" key="1">
    <citation type="submission" date="2018-10" db="EMBL/GenBank/DDBJ databases">
        <title>Draft genome sequence of Bacillus salarius IM0101, isolated from a hypersaline soil in Inner Mongolia, China.</title>
        <authorList>
            <person name="Yamprayoonswat W."/>
            <person name="Boonvisut S."/>
            <person name="Jumpathong W."/>
            <person name="Sittihan S."/>
            <person name="Ruangsuj P."/>
            <person name="Wanthongcharoen S."/>
            <person name="Thongpramul N."/>
            <person name="Pimmason S."/>
            <person name="Yu B."/>
            <person name="Yasawong M."/>
        </authorList>
    </citation>
    <scope>NUCLEOTIDE SEQUENCE [LARGE SCALE GENOMIC DNA]</scope>
    <source>
        <strain evidence="9 10">IM0101</strain>
    </source>
</reference>
<dbReference type="EMBL" id="RBVX01000029">
    <property type="protein sequence ID" value="RSL31042.1"/>
    <property type="molecule type" value="Genomic_DNA"/>
</dbReference>
<dbReference type="Gene3D" id="1.20.140.70">
    <property type="entry name" value="Oligopeptidase f, N-terminal domain"/>
    <property type="match status" value="1"/>
</dbReference>
<keyword evidence="2 6" id="KW-0479">Metal-binding</keyword>
<feature type="domain" description="Oligopeptidase F N-terminal" evidence="8">
    <location>
        <begin position="119"/>
        <end position="188"/>
    </location>
</feature>
<dbReference type="AlphaFoldDB" id="A0A428MY56"/>
<evidence type="ECO:0000259" key="7">
    <source>
        <dbReference type="Pfam" id="PF01432"/>
    </source>
</evidence>
<evidence type="ECO:0000256" key="4">
    <source>
        <dbReference type="ARBA" id="ARBA00022833"/>
    </source>
</evidence>
<dbReference type="SUPFAM" id="SSF55486">
    <property type="entry name" value="Metalloproteases ('zincins'), catalytic domain"/>
    <property type="match status" value="1"/>
</dbReference>
<dbReference type="InterPro" id="IPR013647">
    <property type="entry name" value="OligopepF_N_dom"/>
</dbReference>
<evidence type="ECO:0000313" key="10">
    <source>
        <dbReference type="Proteomes" id="UP000275076"/>
    </source>
</evidence>
<dbReference type="GO" id="GO:0006518">
    <property type="term" value="P:peptide metabolic process"/>
    <property type="evidence" value="ECO:0007669"/>
    <property type="project" value="TreeGrafter"/>
</dbReference>
<proteinExistence type="inferred from homology"/>
<comment type="cofactor">
    <cofactor evidence="6">
        <name>Zn(2+)</name>
        <dbReference type="ChEBI" id="CHEBI:29105"/>
    </cofactor>
    <text evidence="6">Binds 1 zinc ion.</text>
</comment>
<dbReference type="Proteomes" id="UP000275076">
    <property type="component" value="Unassembled WGS sequence"/>
</dbReference>
<evidence type="ECO:0000313" key="9">
    <source>
        <dbReference type="EMBL" id="RSL31042.1"/>
    </source>
</evidence>
<organism evidence="9 10">
    <name type="scientific">Salibacterium salarium</name>
    <dbReference type="NCBI Taxonomy" id="284579"/>
    <lineage>
        <taxon>Bacteria</taxon>
        <taxon>Bacillati</taxon>
        <taxon>Bacillota</taxon>
        <taxon>Bacilli</taxon>
        <taxon>Bacillales</taxon>
        <taxon>Bacillaceae</taxon>
    </lineage>
</organism>
<feature type="domain" description="Peptidase M3A/M3B catalytic" evidence="7">
    <location>
        <begin position="211"/>
        <end position="589"/>
    </location>
</feature>
<dbReference type="NCBIfam" id="TIGR00181">
    <property type="entry name" value="pepF"/>
    <property type="match status" value="1"/>
</dbReference>
<dbReference type="Gene3D" id="1.10.1370.20">
    <property type="entry name" value="Oligoendopeptidase f, C-terminal domain"/>
    <property type="match status" value="1"/>
</dbReference>
<keyword evidence="3 6" id="KW-0378">Hydrolase</keyword>
<protein>
    <recommendedName>
        <fullName evidence="6">Oligopeptidase F</fullName>
        <ecNumber evidence="6">3.4.24.-</ecNumber>
    </recommendedName>
</protein>
<keyword evidence="5 6" id="KW-0482">Metalloprotease</keyword>
<dbReference type="PANTHER" id="PTHR11804">
    <property type="entry name" value="PROTEASE M3 THIMET OLIGOPEPTIDASE-RELATED"/>
    <property type="match status" value="1"/>
</dbReference>
<comment type="function">
    <text evidence="6">Has oligopeptidase activity and degrades a variety of small bioactive peptides.</text>
</comment>
<dbReference type="InterPro" id="IPR042088">
    <property type="entry name" value="OligoPept_F_C"/>
</dbReference>
<keyword evidence="10" id="KW-1185">Reference proteome</keyword>
<evidence type="ECO:0000256" key="6">
    <source>
        <dbReference type="RuleBase" id="RU368091"/>
    </source>
</evidence>
<keyword evidence="4 6" id="KW-0862">Zinc</keyword>
<comment type="similarity">
    <text evidence="6">Belongs to the peptidase M3B family.</text>
</comment>
<dbReference type="GO" id="GO:0006508">
    <property type="term" value="P:proteolysis"/>
    <property type="evidence" value="ECO:0007669"/>
    <property type="project" value="UniProtKB-KW"/>
</dbReference>
<dbReference type="Pfam" id="PF08439">
    <property type="entry name" value="Peptidase_M3_N"/>
    <property type="match status" value="1"/>
</dbReference>
<dbReference type="CDD" id="cd09608">
    <property type="entry name" value="M3B_PepF"/>
    <property type="match status" value="1"/>
</dbReference>
<gene>
    <name evidence="9" type="primary">pepF</name>
    <name evidence="9" type="ORF">D7Z54_23135</name>
</gene>
<dbReference type="EC" id="3.4.24.-" evidence="6"/>
<sequence length="605" mass="69831">MSTNKTKDLPKREEVPKEWTWDLEDIFSTDDEWEKEFEAVKNLLPDITSFKGTLGEDADNLYQCLKKQDEIGGRFGRLFSYAHMRADQDTGNSFYQGLEDRASSLAAKLGQAMAFITPEILSIPEETLKQFLQDHGDLALYKQALEEINEERPHVLNEAEESILAQVSEVTATPGNTFGMLNNADLKFPTIEDENGEEVQVTHGRILRFFESDDRRVRRDAFNAVYSTYKKYRNTFSSTLSGEVKKHLFSANVRHYESAREAALSGNHIPEIVYDQLVDTVNDHLHLLHRYVRLRKRVLGLDEIHNYDLYTPLVKDVDMKVSYEDAQKQVLKAVEPLGEEYVKTVEEGFKSRWIDVYENEGKRSGAYSSGAYGTKPYILMNWQDNVNNMFTLAHELGHSMHSYFSRKHQPLRYSDYTIFVAEVASTVNESLLNNHLLKTTEDKRQRMYLLNNFLEGFRGTVFRQTMFAEFEQLIHEKAAAGEPLTPDLLEKEYYQLNEKYFGEDMTVDDDIALEWSRIPHFYMNFYVYQYATGYSAAAALSRQILEEGEPAVNRYLEFLQSGSSDYPINLLKKAGVDMTSAAPVQEAMVLFEQTLNEMEQLLEEE</sequence>